<keyword evidence="1" id="KW-0472">Membrane</keyword>
<dbReference type="GeneID" id="8856942"/>
<dbReference type="RefSeq" id="XP_002677342.1">
    <property type="nucleotide sequence ID" value="XM_002677296.1"/>
</dbReference>
<feature type="transmembrane region" description="Helical" evidence="1">
    <location>
        <begin position="34"/>
        <end position="57"/>
    </location>
</feature>
<evidence type="ECO:0000313" key="3">
    <source>
        <dbReference type="Proteomes" id="UP000006671"/>
    </source>
</evidence>
<evidence type="ECO:0000256" key="1">
    <source>
        <dbReference type="SAM" id="Phobius"/>
    </source>
</evidence>
<sequence length="200" mass="23482">MVFEKSQYYSTLVCSPAPTNKLSFSQFVKDFSRYTWSAICTGFGPFAGTLFGGWFITRQQSEFELNRKMAQEASHLEGQIIKKHTAYSKCMGEIKAFELKVGHLDYAEVFSKKMKESPRDLEITRINECRGLTIDWWEMVQTFHTRYGIEPELKRERYNERFQHFKTLVGPLDRLLEGRNDLLNTIYHFDPSKPRSEPPK</sequence>
<keyword evidence="1" id="KW-1133">Transmembrane helix</keyword>
<dbReference type="KEGG" id="ngr:NAEGRDRAFT_67460"/>
<dbReference type="AlphaFoldDB" id="D2VF06"/>
<dbReference type="VEuPathDB" id="AmoebaDB:NAEGRDRAFT_67460"/>
<proteinExistence type="predicted"/>
<protein>
    <submittedName>
        <fullName evidence="2">Predicted protein</fullName>
    </submittedName>
</protein>
<name>D2VF06_NAEGR</name>
<keyword evidence="3" id="KW-1185">Reference proteome</keyword>
<accession>D2VF06</accession>
<keyword evidence="1" id="KW-0812">Transmembrane</keyword>
<organism evidence="3">
    <name type="scientific">Naegleria gruberi</name>
    <name type="common">Amoeba</name>
    <dbReference type="NCBI Taxonomy" id="5762"/>
    <lineage>
        <taxon>Eukaryota</taxon>
        <taxon>Discoba</taxon>
        <taxon>Heterolobosea</taxon>
        <taxon>Tetramitia</taxon>
        <taxon>Eutetramitia</taxon>
        <taxon>Vahlkampfiidae</taxon>
        <taxon>Naegleria</taxon>
    </lineage>
</organism>
<gene>
    <name evidence="2" type="ORF">NAEGRDRAFT_67460</name>
</gene>
<dbReference type="Proteomes" id="UP000006671">
    <property type="component" value="Unassembled WGS sequence"/>
</dbReference>
<dbReference type="InParanoid" id="D2VF06"/>
<evidence type="ECO:0000313" key="2">
    <source>
        <dbReference type="EMBL" id="EFC44598.1"/>
    </source>
</evidence>
<dbReference type="EMBL" id="GG738867">
    <property type="protein sequence ID" value="EFC44598.1"/>
    <property type="molecule type" value="Genomic_DNA"/>
</dbReference>
<reference evidence="2 3" key="1">
    <citation type="journal article" date="2010" name="Cell">
        <title>The genome of Naegleria gruberi illuminates early eukaryotic versatility.</title>
        <authorList>
            <person name="Fritz-Laylin L.K."/>
            <person name="Prochnik S.E."/>
            <person name="Ginger M.L."/>
            <person name="Dacks J.B."/>
            <person name="Carpenter M.L."/>
            <person name="Field M.C."/>
            <person name="Kuo A."/>
            <person name="Paredez A."/>
            <person name="Chapman J."/>
            <person name="Pham J."/>
            <person name="Shu S."/>
            <person name="Neupane R."/>
            <person name="Cipriano M."/>
            <person name="Mancuso J."/>
            <person name="Tu H."/>
            <person name="Salamov A."/>
            <person name="Lindquist E."/>
            <person name="Shapiro H."/>
            <person name="Lucas S."/>
            <person name="Grigoriev I.V."/>
            <person name="Cande W.Z."/>
            <person name="Fulton C."/>
            <person name="Rokhsar D.S."/>
            <person name="Dawson S.C."/>
        </authorList>
    </citation>
    <scope>NUCLEOTIDE SEQUENCE [LARGE SCALE GENOMIC DNA]</scope>
    <source>
        <strain evidence="2 3">NEG-M</strain>
    </source>
</reference>